<dbReference type="OrthoDB" id="6088938at2759"/>
<keyword evidence="6" id="KW-0347">Helicase</keyword>
<evidence type="ECO:0000256" key="1">
    <source>
        <dbReference type="ARBA" id="ARBA00022729"/>
    </source>
</evidence>
<dbReference type="AlphaFoldDB" id="A0A9X0CXE8"/>
<dbReference type="SMART" id="SM00409">
    <property type="entry name" value="IG"/>
    <property type="match status" value="2"/>
</dbReference>
<dbReference type="InterPro" id="IPR003598">
    <property type="entry name" value="Ig_sub2"/>
</dbReference>
<dbReference type="Gene3D" id="2.60.40.10">
    <property type="entry name" value="Immunoglobulins"/>
    <property type="match status" value="2"/>
</dbReference>
<name>A0A9X0CXE8_9CNID</name>
<feature type="domain" description="Ig-like" evidence="5">
    <location>
        <begin position="66"/>
        <end position="164"/>
    </location>
</feature>
<dbReference type="PANTHER" id="PTHR12231:SF253">
    <property type="entry name" value="DPR-INTERACTING PROTEIN ETA, ISOFORM B-RELATED"/>
    <property type="match status" value="1"/>
</dbReference>
<evidence type="ECO:0000256" key="3">
    <source>
        <dbReference type="ARBA" id="ARBA00023157"/>
    </source>
</evidence>
<dbReference type="Pfam" id="PF07679">
    <property type="entry name" value="I-set"/>
    <property type="match status" value="1"/>
</dbReference>
<keyword evidence="6" id="KW-0067">ATP-binding</keyword>
<protein>
    <submittedName>
        <fullName evidence="6">ATP-dependent DNA helicase chl1</fullName>
    </submittedName>
</protein>
<sequence length="188" mass="20976">MQHRSQKLYGSRAVLKSRFPALGTPAPHYEVEQDGTLVINNVTVKDAGSYSCQATNIMGSASASAPAYVLERTIIFIKPQDKNVKEDVNVDLRCEAKTDKSLELRYYWKRDDATIVYDSKTEWLEGENVLKISDITVEDAGIYTCVAYTPEPKRSEDTASAVVNIQGVPFPPTSLEIQRKHAKIALQH</sequence>
<evidence type="ECO:0000259" key="5">
    <source>
        <dbReference type="PROSITE" id="PS50835"/>
    </source>
</evidence>
<evidence type="ECO:0000256" key="4">
    <source>
        <dbReference type="ARBA" id="ARBA00023319"/>
    </source>
</evidence>
<reference evidence="6" key="1">
    <citation type="submission" date="2023-01" db="EMBL/GenBank/DDBJ databases">
        <title>Genome assembly of the deep-sea coral Lophelia pertusa.</title>
        <authorList>
            <person name="Herrera S."/>
            <person name="Cordes E."/>
        </authorList>
    </citation>
    <scope>NUCLEOTIDE SEQUENCE</scope>
    <source>
        <strain evidence="6">USNM1676648</strain>
        <tissue evidence="6">Polyp</tissue>
    </source>
</reference>
<keyword evidence="4" id="KW-0393">Immunoglobulin domain</keyword>
<keyword evidence="7" id="KW-1185">Reference proteome</keyword>
<dbReference type="InterPro" id="IPR013098">
    <property type="entry name" value="Ig_I-set"/>
</dbReference>
<dbReference type="EMBL" id="MU826371">
    <property type="protein sequence ID" value="KAJ7377908.1"/>
    <property type="molecule type" value="Genomic_DNA"/>
</dbReference>
<dbReference type="InterPro" id="IPR013783">
    <property type="entry name" value="Ig-like_fold"/>
</dbReference>
<dbReference type="GO" id="GO:0004386">
    <property type="term" value="F:helicase activity"/>
    <property type="evidence" value="ECO:0007669"/>
    <property type="project" value="UniProtKB-KW"/>
</dbReference>
<dbReference type="SMART" id="SM00408">
    <property type="entry name" value="IGc2"/>
    <property type="match status" value="2"/>
</dbReference>
<dbReference type="PROSITE" id="PS50835">
    <property type="entry name" value="IG_LIKE"/>
    <property type="match status" value="1"/>
</dbReference>
<keyword evidence="6" id="KW-0378">Hydrolase</keyword>
<gene>
    <name evidence="6" type="primary">CHL1_2</name>
    <name evidence="6" type="ORF">OS493_025802</name>
</gene>
<keyword evidence="6" id="KW-0547">Nucleotide-binding</keyword>
<dbReference type="InterPro" id="IPR036179">
    <property type="entry name" value="Ig-like_dom_sf"/>
</dbReference>
<accession>A0A9X0CXE8</accession>
<keyword evidence="1" id="KW-0732">Signal</keyword>
<evidence type="ECO:0000256" key="2">
    <source>
        <dbReference type="ARBA" id="ARBA00022737"/>
    </source>
</evidence>
<proteinExistence type="predicted"/>
<dbReference type="SUPFAM" id="SSF48726">
    <property type="entry name" value="Immunoglobulin"/>
    <property type="match status" value="2"/>
</dbReference>
<dbReference type="Proteomes" id="UP001163046">
    <property type="component" value="Unassembled WGS sequence"/>
</dbReference>
<keyword evidence="2" id="KW-0677">Repeat</keyword>
<dbReference type="Pfam" id="PF13927">
    <property type="entry name" value="Ig_3"/>
    <property type="match status" value="1"/>
</dbReference>
<dbReference type="InterPro" id="IPR051170">
    <property type="entry name" value="Neural/epithelial_adhesion"/>
</dbReference>
<dbReference type="PANTHER" id="PTHR12231">
    <property type="entry name" value="CTX-RELATED TYPE I TRANSMEMBRANE PROTEIN"/>
    <property type="match status" value="1"/>
</dbReference>
<dbReference type="InterPro" id="IPR007110">
    <property type="entry name" value="Ig-like_dom"/>
</dbReference>
<evidence type="ECO:0000313" key="7">
    <source>
        <dbReference type="Proteomes" id="UP001163046"/>
    </source>
</evidence>
<organism evidence="6 7">
    <name type="scientific">Desmophyllum pertusum</name>
    <dbReference type="NCBI Taxonomy" id="174260"/>
    <lineage>
        <taxon>Eukaryota</taxon>
        <taxon>Metazoa</taxon>
        <taxon>Cnidaria</taxon>
        <taxon>Anthozoa</taxon>
        <taxon>Hexacorallia</taxon>
        <taxon>Scleractinia</taxon>
        <taxon>Caryophylliina</taxon>
        <taxon>Caryophylliidae</taxon>
        <taxon>Desmophyllum</taxon>
    </lineage>
</organism>
<keyword evidence="3" id="KW-1015">Disulfide bond</keyword>
<evidence type="ECO:0000313" key="6">
    <source>
        <dbReference type="EMBL" id="KAJ7377908.1"/>
    </source>
</evidence>
<dbReference type="InterPro" id="IPR003599">
    <property type="entry name" value="Ig_sub"/>
</dbReference>
<comment type="caution">
    <text evidence="6">The sequence shown here is derived from an EMBL/GenBank/DDBJ whole genome shotgun (WGS) entry which is preliminary data.</text>
</comment>